<dbReference type="Proteomes" id="UP000708208">
    <property type="component" value="Unassembled WGS sequence"/>
</dbReference>
<proteinExistence type="predicted"/>
<dbReference type="AlphaFoldDB" id="A0A8J2NQ40"/>
<name>A0A8J2NQ40_9HEXA</name>
<evidence type="ECO:0000313" key="2">
    <source>
        <dbReference type="Proteomes" id="UP000708208"/>
    </source>
</evidence>
<keyword evidence="2" id="KW-1185">Reference proteome</keyword>
<comment type="caution">
    <text evidence="1">The sequence shown here is derived from an EMBL/GenBank/DDBJ whole genome shotgun (WGS) entry which is preliminary data.</text>
</comment>
<dbReference type="EMBL" id="CAJVCH010023651">
    <property type="protein sequence ID" value="CAG7694932.1"/>
    <property type="molecule type" value="Genomic_DNA"/>
</dbReference>
<reference evidence="1" key="1">
    <citation type="submission" date="2021-06" db="EMBL/GenBank/DDBJ databases">
        <authorList>
            <person name="Hodson N. C."/>
            <person name="Mongue J. A."/>
            <person name="Jaron S. K."/>
        </authorList>
    </citation>
    <scope>NUCLEOTIDE SEQUENCE</scope>
</reference>
<accession>A0A8J2NQ40</accession>
<gene>
    <name evidence="1" type="ORF">AFUS01_LOCUS3870</name>
</gene>
<evidence type="ECO:0000313" key="1">
    <source>
        <dbReference type="EMBL" id="CAG7694932.1"/>
    </source>
</evidence>
<protein>
    <submittedName>
        <fullName evidence="1">Uncharacterized protein</fullName>
    </submittedName>
</protein>
<organism evidence="1 2">
    <name type="scientific">Allacma fusca</name>
    <dbReference type="NCBI Taxonomy" id="39272"/>
    <lineage>
        <taxon>Eukaryota</taxon>
        <taxon>Metazoa</taxon>
        <taxon>Ecdysozoa</taxon>
        <taxon>Arthropoda</taxon>
        <taxon>Hexapoda</taxon>
        <taxon>Collembola</taxon>
        <taxon>Symphypleona</taxon>
        <taxon>Sminthuridae</taxon>
        <taxon>Allacma</taxon>
    </lineage>
</organism>
<feature type="non-terminal residue" evidence="1">
    <location>
        <position position="63"/>
    </location>
</feature>
<sequence length="63" mass="6982">CFEDIGSFSCRRSPGSYLKYGQSSGFFTWSEASTNGINSRKKTGFPNSLWHYTSANQKISSSS</sequence>